<dbReference type="AlphaFoldDB" id="A0A3Q3MQC4"/>
<dbReference type="FunCoup" id="A0A3Q3MQC4">
    <property type="interactions" value="1066"/>
</dbReference>
<proteinExistence type="predicted"/>
<dbReference type="InterPro" id="IPR000068">
    <property type="entry name" value="GPCR_3_Ca_sens_rcpt-rel"/>
</dbReference>
<evidence type="ECO:0000256" key="12">
    <source>
        <dbReference type="SAM" id="SignalP"/>
    </source>
</evidence>
<dbReference type="InterPro" id="IPR001828">
    <property type="entry name" value="ANF_lig-bd_rcpt"/>
</dbReference>
<evidence type="ECO:0000256" key="11">
    <source>
        <dbReference type="SAM" id="Phobius"/>
    </source>
</evidence>
<keyword evidence="4 12" id="KW-0732">Signal</keyword>
<keyword evidence="8" id="KW-0675">Receptor</keyword>
<dbReference type="Proteomes" id="UP000261640">
    <property type="component" value="Unplaced"/>
</dbReference>
<feature type="transmembrane region" description="Helical" evidence="11">
    <location>
        <begin position="615"/>
        <end position="644"/>
    </location>
</feature>
<feature type="transmembrane region" description="Helical" evidence="11">
    <location>
        <begin position="702"/>
        <end position="722"/>
    </location>
</feature>
<evidence type="ECO:0000256" key="8">
    <source>
        <dbReference type="ARBA" id="ARBA00023170"/>
    </source>
</evidence>
<evidence type="ECO:0000256" key="4">
    <source>
        <dbReference type="ARBA" id="ARBA00022729"/>
    </source>
</evidence>
<evidence type="ECO:0000256" key="10">
    <source>
        <dbReference type="ARBA" id="ARBA00023224"/>
    </source>
</evidence>
<feature type="chain" id="PRO_5031451798" evidence="12">
    <location>
        <begin position="30"/>
        <end position="834"/>
    </location>
</feature>
<feature type="domain" description="G-protein coupled receptors family 3 profile" evidence="13">
    <location>
        <begin position="546"/>
        <end position="806"/>
    </location>
</feature>
<dbReference type="STRING" id="205130.ENSMAMP00000029838"/>
<keyword evidence="5 11" id="KW-1133">Transmembrane helix</keyword>
<dbReference type="InterPro" id="IPR017978">
    <property type="entry name" value="GPCR_3_C"/>
</dbReference>
<dbReference type="PRINTS" id="PR01176">
    <property type="entry name" value="GABABRECEPTR"/>
</dbReference>
<evidence type="ECO:0000256" key="6">
    <source>
        <dbReference type="ARBA" id="ARBA00023040"/>
    </source>
</evidence>
<dbReference type="PRINTS" id="PR00248">
    <property type="entry name" value="GPCRMGR"/>
</dbReference>
<keyword evidence="7 11" id="KW-0472">Membrane</keyword>
<evidence type="ECO:0000259" key="13">
    <source>
        <dbReference type="PROSITE" id="PS50259"/>
    </source>
</evidence>
<evidence type="ECO:0000313" key="14">
    <source>
        <dbReference type="Ensembl" id="ENSMAMP00000029838.2"/>
    </source>
</evidence>
<protein>
    <submittedName>
        <fullName evidence="14">G-protein coupled receptor family C group 6 member A-like</fullName>
    </submittedName>
</protein>
<dbReference type="Ensembl" id="ENSMAMT00000030612.2">
    <property type="protein sequence ID" value="ENSMAMP00000029838.2"/>
    <property type="gene ID" value="ENSMAMG00000020116.2"/>
</dbReference>
<feature type="transmembrane region" description="Helical" evidence="11">
    <location>
        <begin position="762"/>
        <end position="784"/>
    </location>
</feature>
<dbReference type="GO" id="GO:0005886">
    <property type="term" value="C:plasma membrane"/>
    <property type="evidence" value="ECO:0007669"/>
    <property type="project" value="UniProtKB-SubCell"/>
</dbReference>
<organism evidence="14 15">
    <name type="scientific">Mastacembelus armatus</name>
    <name type="common">zig-zag eel</name>
    <dbReference type="NCBI Taxonomy" id="205130"/>
    <lineage>
        <taxon>Eukaryota</taxon>
        <taxon>Metazoa</taxon>
        <taxon>Chordata</taxon>
        <taxon>Craniata</taxon>
        <taxon>Vertebrata</taxon>
        <taxon>Euteleostomi</taxon>
        <taxon>Actinopterygii</taxon>
        <taxon>Neopterygii</taxon>
        <taxon>Teleostei</taxon>
        <taxon>Neoteleostei</taxon>
        <taxon>Acanthomorphata</taxon>
        <taxon>Anabantaria</taxon>
        <taxon>Synbranchiformes</taxon>
        <taxon>Mastacembelidae</taxon>
        <taxon>Mastacembelus</taxon>
    </lineage>
</organism>
<dbReference type="GO" id="GO:0004930">
    <property type="term" value="F:G protein-coupled receptor activity"/>
    <property type="evidence" value="ECO:0007669"/>
    <property type="project" value="UniProtKB-KW"/>
</dbReference>
<keyword evidence="15" id="KW-1185">Reference proteome</keyword>
<name>A0A3Q3MQC4_9TELE</name>
<keyword evidence="9" id="KW-0325">Glycoprotein</keyword>
<dbReference type="InParanoid" id="A0A3Q3MQC4"/>
<dbReference type="InterPro" id="IPR000337">
    <property type="entry name" value="GPCR_3"/>
</dbReference>
<dbReference type="PANTHER" id="PTHR24061:SF422">
    <property type="entry name" value="G-PROTEIN COUPLED RECEPTORS FAMILY 3 PROFILE DOMAIN-CONTAINING PROTEIN"/>
    <property type="match status" value="1"/>
</dbReference>
<dbReference type="GeneTree" id="ENSGT00940000158416"/>
<dbReference type="Pfam" id="PF01094">
    <property type="entry name" value="ANF_receptor"/>
    <property type="match status" value="1"/>
</dbReference>
<feature type="signal peptide" evidence="12">
    <location>
        <begin position="1"/>
        <end position="29"/>
    </location>
</feature>
<dbReference type="FunFam" id="3.40.50.2300:FF:000016">
    <property type="entry name" value="Taste 1 receptor member 2"/>
    <property type="match status" value="1"/>
</dbReference>
<dbReference type="Pfam" id="PF00003">
    <property type="entry name" value="7tm_3"/>
    <property type="match status" value="1"/>
</dbReference>
<evidence type="ECO:0000256" key="5">
    <source>
        <dbReference type="ARBA" id="ARBA00022989"/>
    </source>
</evidence>
<keyword evidence="10" id="KW-0807">Transducer</keyword>
<comment type="subcellular location">
    <subcellularLocation>
        <location evidence="1">Cell membrane</location>
        <topology evidence="1">Multi-pass membrane protein</topology>
    </subcellularLocation>
</comment>
<evidence type="ECO:0000256" key="3">
    <source>
        <dbReference type="ARBA" id="ARBA00022692"/>
    </source>
</evidence>
<feature type="transmembrane region" description="Helical" evidence="11">
    <location>
        <begin position="656"/>
        <end position="677"/>
    </location>
</feature>
<feature type="transmembrane region" description="Helical" evidence="11">
    <location>
        <begin position="546"/>
        <end position="571"/>
    </location>
</feature>
<reference evidence="14" key="2">
    <citation type="submission" date="2025-09" db="UniProtKB">
        <authorList>
            <consortium name="Ensembl"/>
        </authorList>
    </citation>
    <scope>IDENTIFICATION</scope>
</reference>
<dbReference type="SUPFAM" id="SSF53822">
    <property type="entry name" value="Periplasmic binding protein-like I"/>
    <property type="match status" value="1"/>
</dbReference>
<dbReference type="InterPro" id="IPR028082">
    <property type="entry name" value="Peripla_BP_I"/>
</dbReference>
<sequence>MYLLSSCIFTMFLLCLYVTILSVFRPCSGETGLLHAYSAGDIIIGGLVPVHTSINRSTARGPHSCIQYNFQTFLQTQVLIYAIREINQRTPRVLPNITLGYDIYDTCGDVSFAILATLQLLQNQPNPQSCQLNDIQSTLTEPKTKVVIGELYSEVSIAVARVVALSSVTQISYASTSELLSEKSKFPTFLRTTTSDKFQTKAIAELVKLFHWKTVAIIGSNDEYGKYGSDSLTVIFNEELICIEFVDILPGDFSQNNSETHTRLDMLVKKINESTAEAIIMFTKNANVHIVMEAAIKYNLNRTWIASDSWSTSTEVSKMPGIGLAGQVFGFMSKTNEVPGFKDYIKSWFNGPTNAFLDDFKACNKLCSNQAEKMNCANCQMEREKCLHTNCLAAYIDPGDSYNAYVAVQVIAEGLRSLLRCDSQRCERSAGFTALELLEEIKKINLTLNGTNIFFNASGDPSLPYDIVHWRMAEYKFKSIIVIGEYWPDGKIKVNDECFRNMPIVNVRSCLHHIFCKSCSNTNYSSPERDKCLEKTKEFLTWSDPLIIILTFLEAFGIIVTMVFAVLFMIYRSTPIVKAVGGYLCFLELISLLACFCLAFTFTGRPTNASCMAGLPLFGIAFSLCISCILANLLQILLGVSFNLKIKSWMKKLNQPVAVVTVVSGIQLALCVPWLYYHPPFPEENILSMSIVLHCHKGSKELFIAMLGYNAFLGLICFLFAFKGKQLPDLYKNATLITVSMLVFLIIWILSIPIYINLVGKYKQAVECIAILISSYSILVGHLAPKCYIMLFRKEMNNVTAITEYIRNHYENNSVANVSLNHPLQFNNYSIICI</sequence>
<keyword evidence="6" id="KW-0297">G-protein coupled receptor</keyword>
<accession>A0A3Q3MQC4</accession>
<evidence type="ECO:0000256" key="2">
    <source>
        <dbReference type="ARBA" id="ARBA00022475"/>
    </source>
</evidence>
<reference evidence="14" key="1">
    <citation type="submission" date="2025-08" db="UniProtKB">
        <authorList>
            <consortium name="Ensembl"/>
        </authorList>
    </citation>
    <scope>IDENTIFICATION</scope>
</reference>
<evidence type="ECO:0000256" key="1">
    <source>
        <dbReference type="ARBA" id="ARBA00004651"/>
    </source>
</evidence>
<evidence type="ECO:0000313" key="15">
    <source>
        <dbReference type="Proteomes" id="UP000261640"/>
    </source>
</evidence>
<feature type="transmembrane region" description="Helical" evidence="11">
    <location>
        <begin position="583"/>
        <end position="603"/>
    </location>
</feature>
<dbReference type="PANTHER" id="PTHR24061">
    <property type="entry name" value="CALCIUM-SENSING RECEPTOR-RELATED"/>
    <property type="match status" value="1"/>
</dbReference>
<evidence type="ECO:0000256" key="9">
    <source>
        <dbReference type="ARBA" id="ARBA00023180"/>
    </source>
</evidence>
<dbReference type="Gene3D" id="3.40.50.2300">
    <property type="match status" value="2"/>
</dbReference>
<dbReference type="PROSITE" id="PS50259">
    <property type="entry name" value="G_PROTEIN_RECEP_F3_4"/>
    <property type="match status" value="1"/>
</dbReference>
<keyword evidence="2" id="KW-1003">Cell membrane</keyword>
<feature type="transmembrane region" description="Helical" evidence="11">
    <location>
        <begin position="734"/>
        <end position="756"/>
    </location>
</feature>
<keyword evidence="3 11" id="KW-0812">Transmembrane</keyword>
<evidence type="ECO:0000256" key="7">
    <source>
        <dbReference type="ARBA" id="ARBA00023136"/>
    </source>
</evidence>